<dbReference type="KEGG" id="scl:sce5417"/>
<organism evidence="2 3">
    <name type="scientific">Sorangium cellulosum (strain So ce56)</name>
    <name type="common">Polyangium cellulosum (strain So ce56)</name>
    <dbReference type="NCBI Taxonomy" id="448385"/>
    <lineage>
        <taxon>Bacteria</taxon>
        <taxon>Pseudomonadati</taxon>
        <taxon>Myxococcota</taxon>
        <taxon>Polyangia</taxon>
        <taxon>Polyangiales</taxon>
        <taxon>Polyangiaceae</taxon>
        <taxon>Sorangium</taxon>
    </lineage>
</organism>
<evidence type="ECO:0000256" key="1">
    <source>
        <dbReference type="SAM" id="MobiDB-lite"/>
    </source>
</evidence>
<dbReference type="HOGENOM" id="CLU_3296639_0_0_7"/>
<dbReference type="EMBL" id="AM746676">
    <property type="protein sequence ID" value="CAN95580.1"/>
    <property type="molecule type" value="Genomic_DNA"/>
</dbReference>
<keyword evidence="3" id="KW-1185">Reference proteome</keyword>
<gene>
    <name evidence="2" type="ordered locus">sce5417</name>
</gene>
<proteinExistence type="predicted"/>
<evidence type="ECO:0000313" key="2">
    <source>
        <dbReference type="EMBL" id="CAN95580.1"/>
    </source>
</evidence>
<accession>A9FY42</accession>
<name>A9FY42_SORC5</name>
<reference evidence="2 3" key="1">
    <citation type="journal article" date="2007" name="Nat. Biotechnol.">
        <title>Complete genome sequence of the myxobacterium Sorangium cellulosum.</title>
        <authorList>
            <person name="Schneiker S."/>
            <person name="Perlova O."/>
            <person name="Kaiser O."/>
            <person name="Gerth K."/>
            <person name="Alici A."/>
            <person name="Altmeyer M.O."/>
            <person name="Bartels D."/>
            <person name="Bekel T."/>
            <person name="Beyer S."/>
            <person name="Bode E."/>
            <person name="Bode H.B."/>
            <person name="Bolten C.J."/>
            <person name="Choudhuri J.V."/>
            <person name="Doss S."/>
            <person name="Elnakady Y.A."/>
            <person name="Frank B."/>
            <person name="Gaigalat L."/>
            <person name="Goesmann A."/>
            <person name="Groeger C."/>
            <person name="Gross F."/>
            <person name="Jelsbak L."/>
            <person name="Jelsbak L."/>
            <person name="Kalinowski J."/>
            <person name="Kegler C."/>
            <person name="Knauber T."/>
            <person name="Konietzny S."/>
            <person name="Kopp M."/>
            <person name="Krause L."/>
            <person name="Krug D."/>
            <person name="Linke B."/>
            <person name="Mahmud T."/>
            <person name="Martinez-Arias R."/>
            <person name="McHardy A.C."/>
            <person name="Merai M."/>
            <person name="Meyer F."/>
            <person name="Mormann S."/>
            <person name="Munoz-Dorado J."/>
            <person name="Perez J."/>
            <person name="Pradella S."/>
            <person name="Rachid S."/>
            <person name="Raddatz G."/>
            <person name="Rosenau F."/>
            <person name="Rueckert C."/>
            <person name="Sasse F."/>
            <person name="Scharfe M."/>
            <person name="Schuster S.C."/>
            <person name="Suen G."/>
            <person name="Treuner-Lange A."/>
            <person name="Velicer G.J."/>
            <person name="Vorholter F.-J."/>
            <person name="Weissman K.J."/>
            <person name="Welch R.D."/>
            <person name="Wenzel S.C."/>
            <person name="Whitworth D.E."/>
            <person name="Wilhelm S."/>
            <person name="Wittmann C."/>
            <person name="Bloecker H."/>
            <person name="Puehler A."/>
            <person name="Mueller R."/>
        </authorList>
    </citation>
    <scope>NUCLEOTIDE SEQUENCE [LARGE SCALE GENOMIC DNA]</scope>
    <source>
        <strain evidence="3">So ce56</strain>
    </source>
</reference>
<protein>
    <submittedName>
        <fullName evidence="2">Uncharacterized protein</fullName>
    </submittedName>
</protein>
<dbReference type="AlphaFoldDB" id="A9FY42"/>
<dbReference type="Proteomes" id="UP000002139">
    <property type="component" value="Chromosome"/>
</dbReference>
<evidence type="ECO:0000313" key="3">
    <source>
        <dbReference type="Proteomes" id="UP000002139"/>
    </source>
</evidence>
<sequence>MNAVGRTAEGGEPVTEFGKLDSRDAEAGITKPGELTELKA</sequence>
<feature type="region of interest" description="Disordered" evidence="1">
    <location>
        <begin position="1"/>
        <end position="40"/>
    </location>
</feature>